<dbReference type="PANTHER" id="PTHR12226:SF2">
    <property type="entry name" value="MANNOSE-P-DOLICHOL UTILIZATION DEFECT 1 PROTEIN"/>
    <property type="match status" value="1"/>
</dbReference>
<organism evidence="11 12">
    <name type="scientific">Curvularia kusanoi</name>
    <name type="common">Cochliobolus kusanoi</name>
    <dbReference type="NCBI Taxonomy" id="90978"/>
    <lineage>
        <taxon>Eukaryota</taxon>
        <taxon>Fungi</taxon>
        <taxon>Dikarya</taxon>
        <taxon>Ascomycota</taxon>
        <taxon>Pezizomycotina</taxon>
        <taxon>Dothideomycetes</taxon>
        <taxon>Pleosporomycetidae</taxon>
        <taxon>Pleosporales</taxon>
        <taxon>Pleosporineae</taxon>
        <taxon>Pleosporaceae</taxon>
        <taxon>Curvularia</taxon>
    </lineage>
</organism>
<dbReference type="PANTHER" id="PTHR12226">
    <property type="entry name" value="MANNOSE-P-DOLICHOL UTILIZATION DEFECT 1 LEC35 -RELATED"/>
    <property type="match status" value="1"/>
</dbReference>
<feature type="transmembrane region" description="Helical" evidence="10">
    <location>
        <begin position="142"/>
        <end position="158"/>
    </location>
</feature>
<keyword evidence="5 8" id="KW-1133">Transmembrane helix</keyword>
<keyword evidence="3 8" id="KW-0812">Transmembrane</keyword>
<dbReference type="InterPro" id="IPR006603">
    <property type="entry name" value="PQ-loop_rpt"/>
</dbReference>
<evidence type="ECO:0000256" key="7">
    <source>
        <dbReference type="ARBA" id="ARBA00038475"/>
    </source>
</evidence>
<accession>A0A9P4THP2</accession>
<evidence type="ECO:0000256" key="6">
    <source>
        <dbReference type="ARBA" id="ARBA00023136"/>
    </source>
</evidence>
<evidence type="ECO:0000256" key="10">
    <source>
        <dbReference type="SAM" id="Phobius"/>
    </source>
</evidence>
<keyword evidence="4" id="KW-0677">Repeat</keyword>
<evidence type="ECO:0000256" key="5">
    <source>
        <dbReference type="ARBA" id="ARBA00022989"/>
    </source>
</evidence>
<dbReference type="OrthoDB" id="271506at2759"/>
<evidence type="ECO:0000256" key="2">
    <source>
        <dbReference type="ARBA" id="ARBA00022448"/>
    </source>
</evidence>
<evidence type="ECO:0000313" key="11">
    <source>
        <dbReference type="EMBL" id="KAF3004184.1"/>
    </source>
</evidence>
<reference evidence="11" key="1">
    <citation type="submission" date="2019-04" db="EMBL/GenBank/DDBJ databases">
        <title>Sequencing of skin fungus with MAO and IRED activity.</title>
        <authorList>
            <person name="Marsaioli A.J."/>
            <person name="Bonatto J.M.C."/>
            <person name="Reis Junior O."/>
        </authorList>
    </citation>
    <scope>NUCLEOTIDE SEQUENCE</scope>
    <source>
        <strain evidence="11">30M1</strain>
    </source>
</reference>
<keyword evidence="6 8" id="KW-0472">Membrane</keyword>
<keyword evidence="12" id="KW-1185">Reference proteome</keyword>
<feature type="transmembrane region" description="Helical" evidence="10">
    <location>
        <begin position="170"/>
        <end position="191"/>
    </location>
</feature>
<dbReference type="Gene3D" id="1.20.1280.290">
    <property type="match status" value="2"/>
</dbReference>
<keyword evidence="2" id="KW-0813">Transport</keyword>
<evidence type="ECO:0000313" key="12">
    <source>
        <dbReference type="Proteomes" id="UP000801428"/>
    </source>
</evidence>
<dbReference type="EMBL" id="SWKU01000008">
    <property type="protein sequence ID" value="KAF3004184.1"/>
    <property type="molecule type" value="Genomic_DNA"/>
</dbReference>
<evidence type="ECO:0000256" key="3">
    <source>
        <dbReference type="ARBA" id="ARBA00022692"/>
    </source>
</evidence>
<feature type="region of interest" description="Disordered" evidence="9">
    <location>
        <begin position="273"/>
        <end position="303"/>
    </location>
</feature>
<protein>
    <recommendedName>
        <fullName evidence="8">Mannose-P-dolichol utilization defect 1 protein homolog</fullName>
    </recommendedName>
</protein>
<proteinExistence type="inferred from homology"/>
<evidence type="ECO:0000256" key="4">
    <source>
        <dbReference type="ARBA" id="ARBA00022737"/>
    </source>
</evidence>
<evidence type="ECO:0000256" key="1">
    <source>
        <dbReference type="ARBA" id="ARBA00004141"/>
    </source>
</evidence>
<dbReference type="PIRSF" id="PIRSF023381">
    <property type="entry name" value="MannP-dilichol_defect-1p"/>
    <property type="match status" value="1"/>
</dbReference>
<comment type="subcellular location">
    <subcellularLocation>
        <location evidence="1 8">Membrane</location>
        <topology evidence="1 8">Multi-pass membrane protein</topology>
    </subcellularLocation>
</comment>
<sequence length="303" mass="32061">MDALGSAIRPVLSPITQNLPKPIADLGESLLGPVCYQTLLHDIDLTKTECVKLAISKGLGIGIIGASSIVKIPQLLKLLNSQSAEGLSFLSYVLESGAYLISLSYNVRHGFPFSTYGETALILIQNIAIASLVLNYSGRQPAIAAWIAGLAGAGWLLFNENQVNEANLSLAMSAAGVLGVAAKVPQILTIWSEGGTGQLSAFAVINYLLGSASRIFTTFQEVDDPLILYGFVAGFALNLVLFLQVVYYWNAPASKNTESKKLNKPVVPAVAGDKEEMRRAVSSGSAPSYSSVAGKSPSTRRRG</sequence>
<comment type="similarity">
    <text evidence="7 8">Belongs to the MPDU1 (TC 2.A.43.3) family.</text>
</comment>
<dbReference type="InterPro" id="IPR016817">
    <property type="entry name" value="MannP-dilichol_defect-1"/>
</dbReference>
<gene>
    <name evidence="11" type="ORF">E8E13_006206</name>
</gene>
<dbReference type="FunFam" id="1.20.1280.290:FF:000006">
    <property type="entry name" value="mannose-P-dolichol utilization defect 1 protein"/>
    <property type="match status" value="1"/>
</dbReference>
<evidence type="ECO:0000256" key="8">
    <source>
        <dbReference type="PIRNR" id="PIRNR023381"/>
    </source>
</evidence>
<dbReference type="Proteomes" id="UP000801428">
    <property type="component" value="Unassembled WGS sequence"/>
</dbReference>
<dbReference type="GO" id="GO:0016020">
    <property type="term" value="C:membrane"/>
    <property type="evidence" value="ECO:0007669"/>
    <property type="project" value="UniProtKB-SubCell"/>
</dbReference>
<dbReference type="SMART" id="SM00679">
    <property type="entry name" value="CTNS"/>
    <property type="match status" value="2"/>
</dbReference>
<evidence type="ECO:0000256" key="9">
    <source>
        <dbReference type="SAM" id="MobiDB-lite"/>
    </source>
</evidence>
<comment type="caution">
    <text evidence="11">The sequence shown here is derived from an EMBL/GenBank/DDBJ whole genome shotgun (WGS) entry which is preliminary data.</text>
</comment>
<dbReference type="AlphaFoldDB" id="A0A9P4THP2"/>
<feature type="transmembrane region" description="Helical" evidence="10">
    <location>
        <begin position="228"/>
        <end position="249"/>
    </location>
</feature>
<dbReference type="Pfam" id="PF04193">
    <property type="entry name" value="PQ-loop"/>
    <property type="match status" value="2"/>
</dbReference>
<name>A0A9P4THP2_CURKU</name>
<feature type="compositionally biased region" description="Low complexity" evidence="9">
    <location>
        <begin position="280"/>
        <end position="294"/>
    </location>
</feature>